<dbReference type="RefSeq" id="WP_259426608.1">
    <property type="nucleotide sequence ID" value="NZ_JANWTC010000001.1"/>
</dbReference>
<sequence>MVFAGDEDFVGIFAAGRFPMFFLFVLIAVMLSSGIGAVLLRIFHLHASRSGLYVLSLCVVFVAVFYVVRAEGAGWAVAWQ</sequence>
<keyword evidence="1" id="KW-0812">Transmembrane</keyword>
<evidence type="ECO:0000313" key="2">
    <source>
        <dbReference type="EMBL" id="MCS5478581.1"/>
    </source>
</evidence>
<gene>
    <name evidence="2" type="ORF">NYP18_02815</name>
</gene>
<dbReference type="Proteomes" id="UP001205965">
    <property type="component" value="Unassembled WGS sequence"/>
</dbReference>
<comment type="caution">
    <text evidence="2">The sequence shown here is derived from an EMBL/GenBank/DDBJ whole genome shotgun (WGS) entry which is preliminary data.</text>
</comment>
<feature type="transmembrane region" description="Helical" evidence="1">
    <location>
        <begin position="20"/>
        <end position="43"/>
    </location>
</feature>
<protein>
    <submittedName>
        <fullName evidence="2">Uncharacterized protein</fullName>
    </submittedName>
</protein>
<name>A0ABT2FTP3_9CORY</name>
<evidence type="ECO:0000313" key="3">
    <source>
        <dbReference type="Proteomes" id="UP001205965"/>
    </source>
</evidence>
<reference evidence="2 3" key="1">
    <citation type="submission" date="2022-08" db="EMBL/GenBank/DDBJ databases">
        <title>YIM 101645 draft genome.</title>
        <authorList>
            <person name="Chen X."/>
        </authorList>
    </citation>
    <scope>NUCLEOTIDE SEQUENCE [LARGE SCALE GENOMIC DNA]</scope>
    <source>
        <strain evidence="2 3">YIM 101645</strain>
    </source>
</reference>
<keyword evidence="1" id="KW-0472">Membrane</keyword>
<feature type="transmembrane region" description="Helical" evidence="1">
    <location>
        <begin position="50"/>
        <end position="68"/>
    </location>
</feature>
<proteinExistence type="predicted"/>
<accession>A0ABT2FTP3</accession>
<keyword evidence="1" id="KW-1133">Transmembrane helix</keyword>
<evidence type="ECO:0000256" key="1">
    <source>
        <dbReference type="SAM" id="Phobius"/>
    </source>
</evidence>
<keyword evidence="3" id="KW-1185">Reference proteome</keyword>
<organism evidence="2 3">
    <name type="scientific">Corynebacterium lemuris</name>
    <dbReference type="NCBI Taxonomy" id="1859292"/>
    <lineage>
        <taxon>Bacteria</taxon>
        <taxon>Bacillati</taxon>
        <taxon>Actinomycetota</taxon>
        <taxon>Actinomycetes</taxon>
        <taxon>Mycobacteriales</taxon>
        <taxon>Corynebacteriaceae</taxon>
        <taxon>Corynebacterium</taxon>
    </lineage>
</organism>
<dbReference type="EMBL" id="JANWTC010000001">
    <property type="protein sequence ID" value="MCS5478581.1"/>
    <property type="molecule type" value="Genomic_DNA"/>
</dbReference>